<dbReference type="GO" id="GO:0015288">
    <property type="term" value="F:porin activity"/>
    <property type="evidence" value="ECO:0007669"/>
    <property type="project" value="TreeGrafter"/>
</dbReference>
<feature type="signal peptide" evidence="8">
    <location>
        <begin position="1"/>
        <end position="18"/>
    </location>
</feature>
<reference evidence="9 10" key="1">
    <citation type="submission" date="2018-08" db="EMBL/GenBank/DDBJ databases">
        <title>Chitinophagaceae sp. K23C18032701, a novel bacterium isolated from forest soil.</title>
        <authorList>
            <person name="Wang C."/>
        </authorList>
    </citation>
    <scope>NUCLEOTIDE SEQUENCE [LARGE SCALE GENOMIC DNA]</scope>
    <source>
        <strain evidence="9 10">K23C18032701</strain>
    </source>
</reference>
<evidence type="ECO:0000256" key="3">
    <source>
        <dbReference type="ARBA" id="ARBA00022448"/>
    </source>
</evidence>
<keyword evidence="8" id="KW-0732">Signal</keyword>
<keyword evidence="4" id="KW-1134">Transmembrane beta strand</keyword>
<keyword evidence="6" id="KW-0472">Membrane</keyword>
<dbReference type="PANTHER" id="PTHR30026">
    <property type="entry name" value="OUTER MEMBRANE PROTEIN TOLC"/>
    <property type="match status" value="1"/>
</dbReference>
<dbReference type="GO" id="GO:0015562">
    <property type="term" value="F:efflux transmembrane transporter activity"/>
    <property type="evidence" value="ECO:0007669"/>
    <property type="project" value="InterPro"/>
</dbReference>
<dbReference type="GO" id="GO:0009279">
    <property type="term" value="C:cell outer membrane"/>
    <property type="evidence" value="ECO:0007669"/>
    <property type="project" value="UniProtKB-SubCell"/>
</dbReference>
<evidence type="ECO:0000256" key="6">
    <source>
        <dbReference type="ARBA" id="ARBA00023136"/>
    </source>
</evidence>
<evidence type="ECO:0000256" key="1">
    <source>
        <dbReference type="ARBA" id="ARBA00004442"/>
    </source>
</evidence>
<dbReference type="GO" id="GO:1990281">
    <property type="term" value="C:efflux pump complex"/>
    <property type="evidence" value="ECO:0007669"/>
    <property type="project" value="TreeGrafter"/>
</dbReference>
<keyword evidence="7" id="KW-0998">Cell outer membrane</keyword>
<comment type="similarity">
    <text evidence="2">Belongs to the outer membrane factor (OMF) (TC 1.B.17) family.</text>
</comment>
<dbReference type="Proteomes" id="UP000261284">
    <property type="component" value="Unassembled WGS sequence"/>
</dbReference>
<evidence type="ECO:0000256" key="5">
    <source>
        <dbReference type="ARBA" id="ARBA00022692"/>
    </source>
</evidence>
<dbReference type="Pfam" id="PF02321">
    <property type="entry name" value="OEP"/>
    <property type="match status" value="2"/>
</dbReference>
<protein>
    <submittedName>
        <fullName evidence="9">TolC family protein</fullName>
    </submittedName>
</protein>
<keyword evidence="5" id="KW-0812">Transmembrane</keyword>
<dbReference type="Gene3D" id="1.20.1600.10">
    <property type="entry name" value="Outer membrane efflux proteins (OEP)"/>
    <property type="match status" value="1"/>
</dbReference>
<sequence length="431" mass="47739">MKRIVFFCLAIGPLAAAAQNLTLHDAINIALKNSLDIQVVQNNLKANTINNDYGVAGGLPQVGVNLANTEQNTAVKQKLNTGEIIERTGTYSNNLSGGLSAGMVLYNGMHIVATKHRLEQLQLLSEQSVDSMIINVEANVMLKYYDVIRQQSYARTLQRSIDVSQQKLSIIKAQKEVGMANNADLFQAQVDLNTQQQALQSQQLVIDQGKTDLLTLLTLRPDSLITINDTILVDKQVSLDSVLNNMYARNPRLLNADVQIRINELREKEIASQMYPLLSANAGYNYSRTKNGAGNVLFNQNYGPYIGATLSIPIFNGNIYRKQTKVAEINTANAKLQKSMAIRDYTSTTVKSWQAYNNNLQQLETAKGTYALSGQLLELVLQRFQLRQATIVDVITAQQSFENAGYSLINLTYAAKASEIQLKLLANLLTY</sequence>
<dbReference type="OrthoDB" id="9771205at2"/>
<evidence type="ECO:0000313" key="9">
    <source>
        <dbReference type="EMBL" id="RFM30643.1"/>
    </source>
</evidence>
<dbReference type="SUPFAM" id="SSF56954">
    <property type="entry name" value="Outer membrane efflux proteins (OEP)"/>
    <property type="match status" value="1"/>
</dbReference>
<keyword evidence="10" id="KW-1185">Reference proteome</keyword>
<dbReference type="AlphaFoldDB" id="A0A3E1NRU6"/>
<comment type="subcellular location">
    <subcellularLocation>
        <location evidence="1">Cell outer membrane</location>
    </subcellularLocation>
</comment>
<dbReference type="InterPro" id="IPR051906">
    <property type="entry name" value="TolC-like"/>
</dbReference>
<evidence type="ECO:0000256" key="8">
    <source>
        <dbReference type="SAM" id="SignalP"/>
    </source>
</evidence>
<name>A0A3E1NRU6_9BACT</name>
<evidence type="ECO:0000256" key="2">
    <source>
        <dbReference type="ARBA" id="ARBA00007613"/>
    </source>
</evidence>
<proteinExistence type="inferred from homology"/>
<dbReference type="RefSeq" id="WP_116846398.1">
    <property type="nucleotide sequence ID" value="NZ_QTJU01000001.1"/>
</dbReference>
<keyword evidence="3" id="KW-0813">Transport</keyword>
<dbReference type="InterPro" id="IPR003423">
    <property type="entry name" value="OMP_efflux"/>
</dbReference>
<gene>
    <name evidence="9" type="ORF">DXN05_04755</name>
</gene>
<dbReference type="EMBL" id="QTJU01000001">
    <property type="protein sequence ID" value="RFM30643.1"/>
    <property type="molecule type" value="Genomic_DNA"/>
</dbReference>
<comment type="caution">
    <text evidence="9">The sequence shown here is derived from an EMBL/GenBank/DDBJ whole genome shotgun (WGS) entry which is preliminary data.</text>
</comment>
<feature type="chain" id="PRO_5017567265" evidence="8">
    <location>
        <begin position="19"/>
        <end position="431"/>
    </location>
</feature>
<evidence type="ECO:0000256" key="4">
    <source>
        <dbReference type="ARBA" id="ARBA00022452"/>
    </source>
</evidence>
<evidence type="ECO:0000256" key="7">
    <source>
        <dbReference type="ARBA" id="ARBA00023237"/>
    </source>
</evidence>
<organism evidence="9 10">
    <name type="scientific">Deminuibacter soli</name>
    <dbReference type="NCBI Taxonomy" id="2291815"/>
    <lineage>
        <taxon>Bacteria</taxon>
        <taxon>Pseudomonadati</taxon>
        <taxon>Bacteroidota</taxon>
        <taxon>Chitinophagia</taxon>
        <taxon>Chitinophagales</taxon>
        <taxon>Chitinophagaceae</taxon>
        <taxon>Deminuibacter</taxon>
    </lineage>
</organism>
<accession>A0A3E1NRU6</accession>
<evidence type="ECO:0000313" key="10">
    <source>
        <dbReference type="Proteomes" id="UP000261284"/>
    </source>
</evidence>
<dbReference type="PANTHER" id="PTHR30026:SF20">
    <property type="entry name" value="OUTER MEMBRANE PROTEIN TOLC"/>
    <property type="match status" value="1"/>
</dbReference>